<dbReference type="OrthoDB" id="1876367at2759"/>
<protein>
    <recommendedName>
        <fullName evidence="3">C2H2-type domain-containing protein</fullName>
    </recommendedName>
</protein>
<accession>A0A2Z6PFZ3</accession>
<reference evidence="2" key="1">
    <citation type="journal article" date="2017" name="Front. Plant Sci.">
        <title>Climate Clever Clovers: New Paradigm to Reduce the Environmental Footprint of Ruminants by Breeding Low Methanogenic Forages Utilizing Haplotype Variation.</title>
        <authorList>
            <person name="Kaur P."/>
            <person name="Appels R."/>
            <person name="Bayer P.E."/>
            <person name="Keeble-Gagnere G."/>
            <person name="Wang J."/>
            <person name="Hirakawa H."/>
            <person name="Shirasawa K."/>
            <person name="Vercoe P."/>
            <person name="Stefanova K."/>
            <person name="Durmic Z."/>
            <person name="Nichols P."/>
            <person name="Revell C."/>
            <person name="Isobe S.N."/>
            <person name="Edwards D."/>
            <person name="Erskine W."/>
        </authorList>
    </citation>
    <scope>NUCLEOTIDE SEQUENCE [LARGE SCALE GENOMIC DNA]</scope>
    <source>
        <strain evidence="2">cv. Daliak</strain>
    </source>
</reference>
<evidence type="ECO:0008006" key="3">
    <source>
        <dbReference type="Google" id="ProtNLM"/>
    </source>
</evidence>
<dbReference type="EMBL" id="DF974478">
    <property type="protein sequence ID" value="GAU48832.1"/>
    <property type="molecule type" value="Genomic_DNA"/>
</dbReference>
<name>A0A2Z6PFZ3_TRISU</name>
<proteinExistence type="predicted"/>
<dbReference type="PANTHER" id="PTHR35497">
    <property type="entry name" value="ACYL-UDP-N-ACETYLGLUCOSAMINE O-ACYLTRANSFERASE"/>
    <property type="match status" value="1"/>
</dbReference>
<organism evidence="1 2">
    <name type="scientific">Trifolium subterraneum</name>
    <name type="common">Subterranean clover</name>
    <dbReference type="NCBI Taxonomy" id="3900"/>
    <lineage>
        <taxon>Eukaryota</taxon>
        <taxon>Viridiplantae</taxon>
        <taxon>Streptophyta</taxon>
        <taxon>Embryophyta</taxon>
        <taxon>Tracheophyta</taxon>
        <taxon>Spermatophyta</taxon>
        <taxon>Magnoliopsida</taxon>
        <taxon>eudicotyledons</taxon>
        <taxon>Gunneridae</taxon>
        <taxon>Pentapetalae</taxon>
        <taxon>rosids</taxon>
        <taxon>fabids</taxon>
        <taxon>Fabales</taxon>
        <taxon>Fabaceae</taxon>
        <taxon>Papilionoideae</taxon>
        <taxon>50 kb inversion clade</taxon>
        <taxon>NPAAA clade</taxon>
        <taxon>Hologalegina</taxon>
        <taxon>IRL clade</taxon>
        <taxon>Trifolieae</taxon>
        <taxon>Trifolium</taxon>
    </lineage>
</organism>
<sequence length="361" mass="42655">MYDSDIESPQTLIKCLKARRHYYLEVRDSTITKYHPKTYNCMLCDEETIDAKSFVEHMKSTDHKKNLHFGKLTLFKKSINRWPFNDGVMFFDSSIKEEEMSYQERKNEFKNDHEGFKIFQQCLQSVDNDNDLAIDNFEYDPQIPSTLSYDCCYKIYFHDHAQRVGKGRMSFRYDSNCIVEKVWCEWLGGNDLNFDAIDQKSVVKVIIMPYSDSLGGRQGIGERECCSLCDKKMVVGKDVASLLYLDEPLQFGQILCCTAANVRTRYEDRVKQFQTQKAHNQPEWPKDRNEEFHFFHTSCLMHWIMWSEYVKWPAVESDGMLDDLFCPECNTNKDGILRILKDYSSQSQDEQFGDYEDYFQK</sequence>
<dbReference type="AlphaFoldDB" id="A0A2Z6PFZ3"/>
<gene>
    <name evidence="1" type="ORF">TSUD_190620</name>
</gene>
<evidence type="ECO:0000313" key="1">
    <source>
        <dbReference type="EMBL" id="GAU48832.1"/>
    </source>
</evidence>
<dbReference type="Proteomes" id="UP000242715">
    <property type="component" value="Unassembled WGS sequence"/>
</dbReference>
<keyword evidence="2" id="KW-1185">Reference proteome</keyword>
<dbReference type="PANTHER" id="PTHR35497:SF1">
    <property type="entry name" value="ACYL-UDP-N-ACETYLGLUCOSAMINE O-ACYLTRANSFERASE"/>
    <property type="match status" value="1"/>
</dbReference>
<evidence type="ECO:0000313" key="2">
    <source>
        <dbReference type="Proteomes" id="UP000242715"/>
    </source>
</evidence>